<evidence type="ECO:0000259" key="4">
    <source>
        <dbReference type="Pfam" id="PF13193"/>
    </source>
</evidence>
<dbReference type="Gene3D" id="3.40.50.12780">
    <property type="entry name" value="N-terminal domain of ligase-like"/>
    <property type="match status" value="1"/>
</dbReference>
<dbReference type="PANTHER" id="PTHR24096:SF149">
    <property type="entry name" value="AMP-BINDING DOMAIN-CONTAINING PROTEIN-RELATED"/>
    <property type="match status" value="1"/>
</dbReference>
<dbReference type="InterPro" id="IPR000873">
    <property type="entry name" value="AMP-dep_synth/lig_dom"/>
</dbReference>
<dbReference type="InterPro" id="IPR045851">
    <property type="entry name" value="AMP-bd_C_sf"/>
</dbReference>
<name>A0AAD2K6K0_9AGAR</name>
<feature type="domain" description="AMP-dependent synthetase/ligase" evidence="3">
    <location>
        <begin position="69"/>
        <end position="439"/>
    </location>
</feature>
<feature type="domain" description="AMP-binding enzyme C-terminal" evidence="4">
    <location>
        <begin position="496"/>
        <end position="572"/>
    </location>
</feature>
<keyword evidence="6" id="KW-1185">Reference proteome</keyword>
<comment type="caution">
    <text evidence="5">The sequence shown here is derived from an EMBL/GenBank/DDBJ whole genome shotgun (WGS) entry which is preliminary data.</text>
</comment>
<evidence type="ECO:0000259" key="3">
    <source>
        <dbReference type="Pfam" id="PF00501"/>
    </source>
</evidence>
<reference evidence="5" key="1">
    <citation type="submission" date="2023-11" db="EMBL/GenBank/DDBJ databases">
        <authorList>
            <person name="De Vega J J."/>
            <person name="De Vega J J."/>
        </authorList>
    </citation>
    <scope>NUCLEOTIDE SEQUENCE</scope>
</reference>
<accession>A0AAD2K6K0</accession>
<dbReference type="FunFam" id="3.30.300.30:FF:000007">
    <property type="entry name" value="4-coumarate--CoA ligase 2"/>
    <property type="match status" value="1"/>
</dbReference>
<evidence type="ECO:0000256" key="2">
    <source>
        <dbReference type="ARBA" id="ARBA00022598"/>
    </source>
</evidence>
<dbReference type="Gene3D" id="3.30.300.30">
    <property type="match status" value="1"/>
</dbReference>
<dbReference type="GO" id="GO:0016405">
    <property type="term" value="F:CoA-ligase activity"/>
    <property type="evidence" value="ECO:0007669"/>
    <property type="project" value="TreeGrafter"/>
</dbReference>
<dbReference type="GO" id="GO:0019748">
    <property type="term" value="P:secondary metabolic process"/>
    <property type="evidence" value="ECO:0007669"/>
    <property type="project" value="TreeGrafter"/>
</dbReference>
<dbReference type="Pfam" id="PF13193">
    <property type="entry name" value="AMP-binding_C"/>
    <property type="match status" value="1"/>
</dbReference>
<comment type="similarity">
    <text evidence="1">Belongs to the ATP-dependent AMP-binding enzyme family.</text>
</comment>
<evidence type="ECO:0000256" key="1">
    <source>
        <dbReference type="ARBA" id="ARBA00006432"/>
    </source>
</evidence>
<dbReference type="PROSITE" id="PS00455">
    <property type="entry name" value="AMP_BINDING"/>
    <property type="match status" value="1"/>
</dbReference>
<dbReference type="EMBL" id="CAVNYO010000444">
    <property type="protein sequence ID" value="CAK5281573.1"/>
    <property type="molecule type" value="Genomic_DNA"/>
</dbReference>
<evidence type="ECO:0000313" key="6">
    <source>
        <dbReference type="Proteomes" id="UP001295794"/>
    </source>
</evidence>
<dbReference type="InterPro" id="IPR042099">
    <property type="entry name" value="ANL_N_sf"/>
</dbReference>
<sequence>MHPGLSGSHDRARTHNALQESSRTLPFYFHQVGLMIYSGKPAANPQLDLLTFLFDSPLSLATDETVLHAEAANPRNRITKAEARVLTRRIAYVLRTRFGIGASGPGKDVVIVISTGQVILPILFYGIVCAGGVASLASPSFVPGELARQIRLGYAKLCISCELTRDTLEAAAQLCEFPLHRCLVLSSAGPRSLRVANSASSQSIIGTSELDWDRITSKDELENSLICLLYSSGTTGPPKGVKVSHTNMTAQAFLPSILLREHWEKNGKWDMRTLAHLPTAHIAGVQGYFVNPFYQGGTTFWMPKFDFNDFVAHNKKLGITMFFTVPPIFLLAAKSAQVTDEFQSLKLAVGGAAPLGSALQLGASRKLGVSVGQTWGLSETTGSVSMSDVNFDIEAEAGSVGRLLPSMQVRIVDESGNDCAPGVPGEILVKGPVVTKGYFDNEGANSETFQDGWLHTGDIGLFKGDLLFVVARASGGYLLSPYAQAHVTGHQVAPAELEALLISHPRIADAGVIGVYSESHGSEVPRAYVVADQSELSAEAIQDFVKTRVAGFKQLRGGVQFVTAIPKSPSGKILRKELRAQAKL</sequence>
<dbReference type="InterPro" id="IPR025110">
    <property type="entry name" value="AMP-bd_C"/>
</dbReference>
<dbReference type="SUPFAM" id="SSF56801">
    <property type="entry name" value="Acetyl-CoA synthetase-like"/>
    <property type="match status" value="1"/>
</dbReference>
<dbReference type="InterPro" id="IPR020845">
    <property type="entry name" value="AMP-binding_CS"/>
</dbReference>
<organism evidence="5 6">
    <name type="scientific">Mycena citricolor</name>
    <dbReference type="NCBI Taxonomy" id="2018698"/>
    <lineage>
        <taxon>Eukaryota</taxon>
        <taxon>Fungi</taxon>
        <taxon>Dikarya</taxon>
        <taxon>Basidiomycota</taxon>
        <taxon>Agaricomycotina</taxon>
        <taxon>Agaricomycetes</taxon>
        <taxon>Agaricomycetidae</taxon>
        <taxon>Agaricales</taxon>
        <taxon>Marasmiineae</taxon>
        <taxon>Mycenaceae</taxon>
        <taxon>Mycena</taxon>
    </lineage>
</organism>
<keyword evidence="2" id="KW-0436">Ligase</keyword>
<dbReference type="Proteomes" id="UP001295794">
    <property type="component" value="Unassembled WGS sequence"/>
</dbReference>
<dbReference type="AlphaFoldDB" id="A0AAD2K6K0"/>
<dbReference type="Pfam" id="PF00501">
    <property type="entry name" value="AMP-binding"/>
    <property type="match status" value="1"/>
</dbReference>
<protein>
    <recommendedName>
        <fullName evidence="7">Acetyl-CoA synthetase-like protein</fullName>
    </recommendedName>
</protein>
<evidence type="ECO:0000313" key="5">
    <source>
        <dbReference type="EMBL" id="CAK5281573.1"/>
    </source>
</evidence>
<gene>
    <name evidence="5" type="ORF">MYCIT1_LOCUS32789</name>
</gene>
<dbReference type="PANTHER" id="PTHR24096">
    <property type="entry name" value="LONG-CHAIN-FATTY-ACID--COA LIGASE"/>
    <property type="match status" value="1"/>
</dbReference>
<evidence type="ECO:0008006" key="7">
    <source>
        <dbReference type="Google" id="ProtNLM"/>
    </source>
</evidence>
<proteinExistence type="inferred from homology"/>